<dbReference type="Pfam" id="PF01734">
    <property type="entry name" value="Patatin"/>
    <property type="match status" value="1"/>
</dbReference>
<keyword evidence="1 4" id="KW-0378">Hydrolase</keyword>
<proteinExistence type="predicted"/>
<name>I7IA40_BABMR</name>
<dbReference type="GO" id="GO:0004622">
    <property type="term" value="F:phosphatidylcholine lysophospholipase activity"/>
    <property type="evidence" value="ECO:0007669"/>
    <property type="project" value="UniProtKB-EC"/>
</dbReference>
<dbReference type="InterPro" id="IPR002641">
    <property type="entry name" value="PNPLA_dom"/>
</dbReference>
<evidence type="ECO:0000256" key="4">
    <source>
        <dbReference type="PROSITE-ProRule" id="PRU01161"/>
    </source>
</evidence>
<accession>I7IA40</accession>
<keyword evidence="7" id="KW-1185">Reference proteome</keyword>
<dbReference type="PANTHER" id="PTHR24185">
    <property type="entry name" value="CALCIUM-INDEPENDENT PHOSPHOLIPASE A2-GAMMA"/>
    <property type="match status" value="1"/>
</dbReference>
<dbReference type="EMBL" id="LN871599">
    <property type="protein sequence ID" value="CCF76099.2"/>
    <property type="molecule type" value="Genomic_DNA"/>
</dbReference>
<feature type="domain" description="PNPLA" evidence="5">
    <location>
        <begin position="561"/>
        <end position="763"/>
    </location>
</feature>
<reference evidence="6 7" key="1">
    <citation type="journal article" date="2012" name="Nucleic Acids Res.">
        <title>Sequencing of the smallest Apicomplexan genome from the human pathogen Babesia microti.</title>
        <authorList>
            <person name="Cornillot E."/>
            <person name="Hadj-Kaddour K."/>
            <person name="Dassouli A."/>
            <person name="Noel B."/>
            <person name="Ranwez V."/>
            <person name="Vacherie B."/>
            <person name="Augagneur Y."/>
            <person name="Bres V."/>
            <person name="Duclos A."/>
            <person name="Randazzo S."/>
            <person name="Carcy B."/>
            <person name="Debierre-Grockiego F."/>
            <person name="Delbecq S."/>
            <person name="Moubri-Menage K."/>
            <person name="Shams-Eldin H."/>
            <person name="Usmani-Brown S."/>
            <person name="Bringaud F."/>
            <person name="Wincker P."/>
            <person name="Vivares C.P."/>
            <person name="Schwarz R.T."/>
            <person name="Schetters T.P."/>
            <person name="Krause P.J."/>
            <person name="Gorenflot A."/>
            <person name="Berry V."/>
            <person name="Barbe V."/>
            <person name="Ben Mamoun C."/>
        </authorList>
    </citation>
    <scope>NUCLEOTIDE SEQUENCE [LARGE SCALE GENOMIC DNA]</scope>
    <source>
        <strain evidence="6 7">RI</strain>
    </source>
</reference>
<dbReference type="VEuPathDB" id="PiroplasmaDB:BmR1_04g09655"/>
<reference evidence="6 7" key="2">
    <citation type="journal article" date="2013" name="PLoS ONE">
        <title>Whole genome mapping and re-organization of the nuclear and mitochondrial genomes of Babesia microti isolates.</title>
        <authorList>
            <person name="Cornillot E."/>
            <person name="Dassouli A."/>
            <person name="Garg A."/>
            <person name="Pachikara N."/>
            <person name="Randazzo S."/>
            <person name="Depoix D."/>
            <person name="Carcy B."/>
            <person name="Delbecq S."/>
            <person name="Frutos R."/>
            <person name="Silva J.C."/>
            <person name="Sutton R."/>
            <person name="Krause P.J."/>
            <person name="Mamoun C.B."/>
        </authorList>
    </citation>
    <scope>NUCLEOTIDE SEQUENCE [LARGE SCALE GENOMIC DNA]</scope>
    <source>
        <strain evidence="6 7">RI</strain>
    </source>
</reference>
<protein>
    <submittedName>
        <fullName evidence="6">Mediator of replication checkpoint protein 1</fullName>
        <ecNumber evidence="6">3.1.1.5</ecNumber>
    </submittedName>
</protein>
<dbReference type="GO" id="GO:0006631">
    <property type="term" value="P:fatty acid metabolic process"/>
    <property type="evidence" value="ECO:0007669"/>
    <property type="project" value="TreeGrafter"/>
</dbReference>
<gene>
    <name evidence="6" type="ORF">BmR1_04g09655</name>
</gene>
<evidence type="ECO:0000256" key="3">
    <source>
        <dbReference type="ARBA" id="ARBA00023098"/>
    </source>
</evidence>
<feature type="active site" description="Proton acceptor" evidence="4">
    <location>
        <position position="750"/>
    </location>
</feature>
<feature type="active site" description="Nucleophile" evidence="4">
    <location>
        <position position="600"/>
    </location>
</feature>
<comment type="caution">
    <text evidence="4">Lacks conserved residue(s) required for the propagation of feature annotation.</text>
</comment>
<dbReference type="RefSeq" id="XP_012650507.2">
    <property type="nucleotide sequence ID" value="XM_012795053.2"/>
</dbReference>
<dbReference type="Proteomes" id="UP000002899">
    <property type="component" value="Chromosome IV"/>
</dbReference>
<dbReference type="SUPFAM" id="SSF52151">
    <property type="entry name" value="FabD/lysophospholipase-like"/>
    <property type="match status" value="1"/>
</dbReference>
<sequence>MTHLIQLFSFIFVFFVYFTTELLKNTLPKHAVALKCGYNMLYRNFTTNQLTNSLFIAQPTCIKLYRPRYIQQHLKSTSCDTGTDHISEVNNYNSSTYSPHTLLRKSHLYTPDEIGCYLTLCAAINGDLSALDLLQRISIRASAATAFKTGLFKQELSKLLNSNGGPTKTSNATPLLLSNVKNDQNGTCTITAWQKETLNKILKSIGHGNKEGNLEQENYAIKPIDIDKIEVSPKAREIASPNDPKYGIHYFWIPYLKFTKLIGSGYSDYIQHIVKSHILTDTLELEQSPEFEILFSPANNDLNIESLGLICLEQLIPLDITSNWYNTITDFLGIKNYRKFKLRVVANYAIPIIIPLAKTLQFVALDRLWHNIKHSTPQTRHSIEELYMFYKDGYNSITPTDGSFSPIHASDDAISLWWNKPELCIKYLLQAPMSDNCGSCKPSLIELCLEKLGFPSPELAISLTNYFNTVISNTKFYSYSNVLDNNEFEPAIGHLHLNSLQSQLPNEDSFPDATYEILKNSYKNQLFVNHEDGKAIRSVINSMYRCGITARKVPVDGLRILTLDGGGIRAIVPLLILKMLLKEMGGPPLYEIFDLFGATSSGSLILSLLLFHKFTIDDTIALFHTMFTKIFSRNKWTIMPDVLRYLTSRAKFDHQILETFGKMIFSNLKMHEFNADPRTPHVFFTSTQTLPWPPRPVIFRSYPLRSSHGLSSGSNLEELRFFDIWEVLRSSTAAPTYFEQFTKQGKCYSDGAILTNNPTLEAINEAKMLYPNIPIKCAVSIGTGIFMNFEDGRPLEASKARSGAGGLVELLTYASTNVEHVHRYSKMILGVDRYFRLDPLIPEISLDETNIAAIEELVKSIEAYLGDHGTKSTISRIAKLLL</sequence>
<reference evidence="6 7" key="3">
    <citation type="journal article" date="2016" name="Sci. Rep.">
        <title>Genome-wide diversity and gene expression profiling of Babesia microti isolates identify polymorphic genes that mediate host-pathogen interactions.</title>
        <authorList>
            <person name="Silva J.C."/>
            <person name="Cornillot E."/>
            <person name="McCracken C."/>
            <person name="Usmani-Brown S."/>
            <person name="Dwivedi A."/>
            <person name="Ifeonu O.O."/>
            <person name="Crabtree J."/>
            <person name="Gotia H.T."/>
            <person name="Virji A.Z."/>
            <person name="Reynes C."/>
            <person name="Colinge J."/>
            <person name="Kumar V."/>
            <person name="Lawres L."/>
            <person name="Pazzi J.E."/>
            <person name="Pablo J.V."/>
            <person name="Hung C."/>
            <person name="Brancato J."/>
            <person name="Kumari P."/>
            <person name="Orvis J."/>
            <person name="Tretina K."/>
            <person name="Chibucos M."/>
            <person name="Ott S."/>
            <person name="Sadzewicz L."/>
            <person name="Sengamalay N."/>
            <person name="Shetty A.C."/>
            <person name="Su Q."/>
            <person name="Tallon L."/>
            <person name="Fraser C.M."/>
            <person name="Frutos R."/>
            <person name="Molina D.M."/>
            <person name="Krause P.J."/>
            <person name="Ben Mamoun C."/>
        </authorList>
    </citation>
    <scope>NUCLEOTIDE SEQUENCE [LARGE SCALE GENOMIC DNA]</scope>
    <source>
        <strain evidence="6 7">RI</strain>
    </source>
</reference>
<dbReference type="OrthoDB" id="630895at2759"/>
<dbReference type="GO" id="GO:0016042">
    <property type="term" value="P:lipid catabolic process"/>
    <property type="evidence" value="ECO:0007669"/>
    <property type="project" value="UniProtKB-UniRule"/>
</dbReference>
<evidence type="ECO:0000256" key="1">
    <source>
        <dbReference type="ARBA" id="ARBA00022801"/>
    </source>
</evidence>
<dbReference type="AlphaFoldDB" id="I7IA40"/>
<keyword evidence="3 4" id="KW-0443">Lipid metabolism</keyword>
<dbReference type="GeneID" id="24426554"/>
<evidence type="ECO:0000256" key="2">
    <source>
        <dbReference type="ARBA" id="ARBA00022963"/>
    </source>
</evidence>
<dbReference type="PANTHER" id="PTHR24185:SF1">
    <property type="entry name" value="CALCIUM-INDEPENDENT PHOSPHOLIPASE A2-GAMMA"/>
    <property type="match status" value="1"/>
</dbReference>
<organism evidence="6 7">
    <name type="scientific">Babesia microti (strain RI)</name>
    <dbReference type="NCBI Taxonomy" id="1133968"/>
    <lineage>
        <taxon>Eukaryota</taxon>
        <taxon>Sar</taxon>
        <taxon>Alveolata</taxon>
        <taxon>Apicomplexa</taxon>
        <taxon>Aconoidasida</taxon>
        <taxon>Piroplasmida</taxon>
        <taxon>Babesiidae</taxon>
        <taxon>Babesia</taxon>
    </lineage>
</organism>
<feature type="short sequence motif" description="DGA/G" evidence="4">
    <location>
        <begin position="750"/>
        <end position="752"/>
    </location>
</feature>
<dbReference type="EC" id="3.1.1.5" evidence="6"/>
<evidence type="ECO:0000259" key="5">
    <source>
        <dbReference type="PROSITE" id="PS51635"/>
    </source>
</evidence>
<dbReference type="KEGG" id="bmic:BmR1_04g09655"/>
<dbReference type="GO" id="GO:0016020">
    <property type="term" value="C:membrane"/>
    <property type="evidence" value="ECO:0007669"/>
    <property type="project" value="TreeGrafter"/>
</dbReference>
<dbReference type="Gene3D" id="3.40.1090.10">
    <property type="entry name" value="Cytosolic phospholipase A2 catalytic domain"/>
    <property type="match status" value="1"/>
</dbReference>
<keyword evidence="2 4" id="KW-0442">Lipid degradation</keyword>
<dbReference type="PROSITE" id="PS51635">
    <property type="entry name" value="PNPLA"/>
    <property type="match status" value="1"/>
</dbReference>
<evidence type="ECO:0000313" key="6">
    <source>
        <dbReference type="EMBL" id="CCF76099.2"/>
    </source>
</evidence>
<evidence type="ECO:0000313" key="7">
    <source>
        <dbReference type="Proteomes" id="UP000002899"/>
    </source>
</evidence>
<dbReference type="InterPro" id="IPR016035">
    <property type="entry name" value="Acyl_Trfase/lysoPLipase"/>
</dbReference>